<dbReference type="Proteomes" id="UP000650533">
    <property type="component" value="Chromosome 9"/>
</dbReference>
<dbReference type="RefSeq" id="XP_043183237.1">
    <property type="nucleotide sequence ID" value="XM_043327852.1"/>
</dbReference>
<name>A0A8H8P0V6_9AGAM</name>
<organism evidence="1 2">
    <name type="scientific">Rhizoctonia solani</name>
    <dbReference type="NCBI Taxonomy" id="456999"/>
    <lineage>
        <taxon>Eukaryota</taxon>
        <taxon>Fungi</taxon>
        <taxon>Dikarya</taxon>
        <taxon>Basidiomycota</taxon>
        <taxon>Agaricomycotina</taxon>
        <taxon>Agaricomycetes</taxon>
        <taxon>Cantharellales</taxon>
        <taxon>Ceratobasidiaceae</taxon>
        <taxon>Rhizoctonia</taxon>
    </lineage>
</organism>
<evidence type="ECO:0000313" key="2">
    <source>
        <dbReference type="Proteomes" id="UP000650533"/>
    </source>
</evidence>
<dbReference type="GeneID" id="67030315"/>
<evidence type="ECO:0000313" key="1">
    <source>
        <dbReference type="EMBL" id="QRW23000.1"/>
    </source>
</evidence>
<dbReference type="KEGG" id="rsx:RhiXN_08036"/>
<dbReference type="AlphaFoldDB" id="A0A8H8P0V6"/>
<gene>
    <name evidence="1" type="ORF">RhiXN_08036</name>
</gene>
<sequence>MQALNNTQMQDPSTSEHAPVNLHIQQTLQQCGSPWLSFDSNELLIDAEDGLDNALAEGIDLELELVNFEQELAELEEPSKLDELKLTDISMDLDIKSPGSNLSGIYQLEDKSIMANNHTLLDAILPSWDKSSKAPIDTFVKSNADTDILMGMLVMGIAEEVLHMRGLYGQIPTSQDWFSVSMQWKGDQFQKIYWQRGLTWWEPVVFVVGYSQPAKLVFYPAMAVKEFV</sequence>
<proteinExistence type="predicted"/>
<reference evidence="1" key="1">
    <citation type="submission" date="2020-05" db="EMBL/GenBank/DDBJ databases">
        <title>Evolutionary and genomic comparisons of hybrid uninucleate and nonhybrid Rhizoctonia fungi.</title>
        <authorList>
            <person name="Li C."/>
            <person name="Chen X."/>
        </authorList>
    </citation>
    <scope>NUCLEOTIDE SEQUENCE</scope>
    <source>
        <strain evidence="1">AG-1 IA</strain>
    </source>
</reference>
<accession>A0A8H8P0V6</accession>
<protein>
    <submittedName>
        <fullName evidence="1">Uncharacterized protein</fullName>
    </submittedName>
</protein>
<dbReference type="EMBL" id="CP059666">
    <property type="protein sequence ID" value="QRW23000.1"/>
    <property type="molecule type" value="Genomic_DNA"/>
</dbReference>